<organism evidence="1 2">
    <name type="scientific">Sphaerobolus stellatus (strain SS14)</name>
    <dbReference type="NCBI Taxonomy" id="990650"/>
    <lineage>
        <taxon>Eukaryota</taxon>
        <taxon>Fungi</taxon>
        <taxon>Dikarya</taxon>
        <taxon>Basidiomycota</taxon>
        <taxon>Agaricomycotina</taxon>
        <taxon>Agaricomycetes</taxon>
        <taxon>Phallomycetidae</taxon>
        <taxon>Geastrales</taxon>
        <taxon>Sphaerobolaceae</taxon>
        <taxon>Sphaerobolus</taxon>
    </lineage>
</organism>
<evidence type="ECO:0000313" key="1">
    <source>
        <dbReference type="EMBL" id="KIJ44521.1"/>
    </source>
</evidence>
<dbReference type="EMBL" id="KN837117">
    <property type="protein sequence ID" value="KIJ44521.1"/>
    <property type="molecule type" value="Genomic_DNA"/>
</dbReference>
<sequence length="116" mass="13342">MGHKSNSPVPEELHLIPSALCLTRNRYADIDTHTHLISTYQHYQQSYPNTKLQDTLWFIRGLHGKTAWGVETQGVVDMRYEPPVIKVCKDTVDSVIKEEDRAETWVGLIISSLWVH</sequence>
<proteinExistence type="predicted"/>
<reference evidence="1 2" key="1">
    <citation type="submission" date="2014-06" db="EMBL/GenBank/DDBJ databases">
        <title>Evolutionary Origins and Diversification of the Mycorrhizal Mutualists.</title>
        <authorList>
            <consortium name="DOE Joint Genome Institute"/>
            <consortium name="Mycorrhizal Genomics Consortium"/>
            <person name="Kohler A."/>
            <person name="Kuo A."/>
            <person name="Nagy L.G."/>
            <person name="Floudas D."/>
            <person name="Copeland A."/>
            <person name="Barry K.W."/>
            <person name="Cichocki N."/>
            <person name="Veneault-Fourrey C."/>
            <person name="LaButti K."/>
            <person name="Lindquist E.A."/>
            <person name="Lipzen A."/>
            <person name="Lundell T."/>
            <person name="Morin E."/>
            <person name="Murat C."/>
            <person name="Riley R."/>
            <person name="Ohm R."/>
            <person name="Sun H."/>
            <person name="Tunlid A."/>
            <person name="Henrissat B."/>
            <person name="Grigoriev I.V."/>
            <person name="Hibbett D.S."/>
            <person name="Martin F."/>
        </authorList>
    </citation>
    <scope>NUCLEOTIDE SEQUENCE [LARGE SCALE GENOMIC DNA]</scope>
    <source>
        <strain evidence="1 2">SS14</strain>
    </source>
</reference>
<evidence type="ECO:0000313" key="2">
    <source>
        <dbReference type="Proteomes" id="UP000054279"/>
    </source>
</evidence>
<gene>
    <name evidence="1" type="ORF">M422DRAFT_252129</name>
</gene>
<dbReference type="AlphaFoldDB" id="A0A0C9W0T8"/>
<dbReference type="Proteomes" id="UP000054279">
    <property type="component" value="Unassembled WGS sequence"/>
</dbReference>
<name>A0A0C9W0T8_SPHS4</name>
<dbReference type="HOGENOM" id="CLU_2098388_0_0_1"/>
<protein>
    <submittedName>
        <fullName evidence="1">Uncharacterized protein</fullName>
    </submittedName>
</protein>
<accession>A0A0C9W0T8</accession>
<keyword evidence="2" id="KW-1185">Reference proteome</keyword>